<dbReference type="InterPro" id="IPR050793">
    <property type="entry name" value="CMP-NeuNAc_synthase"/>
</dbReference>
<dbReference type="RefSeq" id="WP_129047081.1">
    <property type="nucleotide sequence ID" value="NZ_SDHX01000001.1"/>
</dbReference>
<dbReference type="EMBL" id="SDHX01000001">
    <property type="protein sequence ID" value="RXK55716.1"/>
    <property type="molecule type" value="Genomic_DNA"/>
</dbReference>
<proteinExistence type="predicted"/>
<dbReference type="GO" id="GO:0008781">
    <property type="term" value="F:N-acylneuraminate cytidylyltransferase activity"/>
    <property type="evidence" value="ECO:0007669"/>
    <property type="project" value="TreeGrafter"/>
</dbReference>
<reference evidence="1 2" key="1">
    <citation type="submission" date="2019-01" db="EMBL/GenBank/DDBJ databases">
        <title>Lacunisphaera sp. strain TWA-58.</title>
        <authorList>
            <person name="Chen W.-M."/>
        </authorList>
    </citation>
    <scope>NUCLEOTIDE SEQUENCE [LARGE SCALE GENOMIC DNA]</scope>
    <source>
        <strain evidence="1 2">TWA-58</strain>
    </source>
</reference>
<sequence length="236" mass="25623">MKILALIPARGGSKRLPGKNTRLLGGKPMIAWSIEAAKGIGEICAVLISTDDPQIAAVAKAAGGQVPWLRPAELATDTATSVDVALHALDWYENAHGKVDGLLLLQPTSPFRTPRTIRQGIGLFSDNPQFPVLGVARLHVHPEWALRLEGGRLVRYTPGNGLETRSQDLPQVFFPTGSLYVIAPEVLRTGRTFVGAQAVPVVIEPPHEALDIDTEWDFRIAEMVASNPQDYRSIED</sequence>
<comment type="caution">
    <text evidence="1">The sequence shown here is derived from an EMBL/GenBank/DDBJ whole genome shotgun (WGS) entry which is preliminary data.</text>
</comment>
<protein>
    <submittedName>
        <fullName evidence="1">Acylneuraminate cytidylyltransferase family protein</fullName>
    </submittedName>
</protein>
<evidence type="ECO:0000313" key="2">
    <source>
        <dbReference type="Proteomes" id="UP000290218"/>
    </source>
</evidence>
<dbReference type="OrthoDB" id="9805604at2"/>
<dbReference type="Proteomes" id="UP000290218">
    <property type="component" value="Unassembled WGS sequence"/>
</dbReference>
<keyword evidence="1" id="KW-0548">Nucleotidyltransferase</keyword>
<keyword evidence="1" id="KW-0808">Transferase</keyword>
<evidence type="ECO:0000313" key="1">
    <source>
        <dbReference type="EMBL" id="RXK55716.1"/>
    </source>
</evidence>
<dbReference type="InterPro" id="IPR003329">
    <property type="entry name" value="Cytidylyl_trans"/>
</dbReference>
<gene>
    <name evidence="1" type="ORF">ESB00_07485</name>
</gene>
<dbReference type="PANTHER" id="PTHR21485">
    <property type="entry name" value="HAD SUPERFAMILY MEMBERS CMAS AND KDSC"/>
    <property type="match status" value="1"/>
</dbReference>
<dbReference type="Gene3D" id="3.90.550.10">
    <property type="entry name" value="Spore Coat Polysaccharide Biosynthesis Protein SpsA, Chain A"/>
    <property type="match status" value="1"/>
</dbReference>
<accession>A0A4Q1CA24</accession>
<dbReference type="SUPFAM" id="SSF53448">
    <property type="entry name" value="Nucleotide-diphospho-sugar transferases"/>
    <property type="match status" value="1"/>
</dbReference>
<dbReference type="InterPro" id="IPR029044">
    <property type="entry name" value="Nucleotide-diphossugar_trans"/>
</dbReference>
<dbReference type="AlphaFoldDB" id="A0A4Q1CA24"/>
<keyword evidence="2" id="KW-1185">Reference proteome</keyword>
<dbReference type="PANTHER" id="PTHR21485:SF6">
    <property type="entry name" value="N-ACYLNEURAMINATE CYTIDYLYLTRANSFERASE-RELATED"/>
    <property type="match status" value="1"/>
</dbReference>
<dbReference type="CDD" id="cd02513">
    <property type="entry name" value="CMP-NeuAc_Synthase"/>
    <property type="match status" value="1"/>
</dbReference>
<dbReference type="Pfam" id="PF02348">
    <property type="entry name" value="CTP_transf_3"/>
    <property type="match status" value="1"/>
</dbReference>
<organism evidence="1 2">
    <name type="scientific">Oleiharenicola lentus</name>
    <dbReference type="NCBI Taxonomy" id="2508720"/>
    <lineage>
        <taxon>Bacteria</taxon>
        <taxon>Pseudomonadati</taxon>
        <taxon>Verrucomicrobiota</taxon>
        <taxon>Opitutia</taxon>
        <taxon>Opitutales</taxon>
        <taxon>Opitutaceae</taxon>
        <taxon>Oleiharenicola</taxon>
    </lineage>
</organism>
<name>A0A4Q1CA24_9BACT</name>